<name>A0ABT1SJB4_9FIRM</name>
<dbReference type="PANTHER" id="PTHR44846:SF1">
    <property type="entry name" value="MANNOSYL-D-GLYCERATE TRANSPORT_METABOLISM SYSTEM REPRESSOR MNGR-RELATED"/>
    <property type="match status" value="1"/>
</dbReference>
<evidence type="ECO:0000259" key="4">
    <source>
        <dbReference type="PROSITE" id="PS50949"/>
    </source>
</evidence>
<dbReference type="InterPro" id="IPR036390">
    <property type="entry name" value="WH_DNA-bd_sf"/>
</dbReference>
<dbReference type="CDD" id="cd07377">
    <property type="entry name" value="WHTH_GntR"/>
    <property type="match status" value="1"/>
</dbReference>
<proteinExistence type="predicted"/>
<evidence type="ECO:0000313" key="5">
    <source>
        <dbReference type="EMBL" id="MCQ5121326.1"/>
    </source>
</evidence>
<dbReference type="Gene3D" id="1.10.10.10">
    <property type="entry name" value="Winged helix-like DNA-binding domain superfamily/Winged helix DNA-binding domain"/>
    <property type="match status" value="1"/>
</dbReference>
<dbReference type="SUPFAM" id="SSF46785">
    <property type="entry name" value="Winged helix' DNA-binding domain"/>
    <property type="match status" value="1"/>
</dbReference>
<dbReference type="Proteomes" id="UP001524435">
    <property type="component" value="Unassembled WGS sequence"/>
</dbReference>
<accession>A0ABT1SJB4</accession>
<keyword evidence="6" id="KW-1185">Reference proteome</keyword>
<keyword evidence="1" id="KW-0805">Transcription regulation</keyword>
<dbReference type="PROSITE" id="PS50949">
    <property type="entry name" value="HTH_GNTR"/>
    <property type="match status" value="1"/>
</dbReference>
<dbReference type="Pfam" id="PF07702">
    <property type="entry name" value="UTRA"/>
    <property type="match status" value="1"/>
</dbReference>
<evidence type="ECO:0000256" key="1">
    <source>
        <dbReference type="ARBA" id="ARBA00023015"/>
    </source>
</evidence>
<evidence type="ECO:0000313" key="6">
    <source>
        <dbReference type="Proteomes" id="UP001524435"/>
    </source>
</evidence>
<dbReference type="InterPro" id="IPR036388">
    <property type="entry name" value="WH-like_DNA-bd_sf"/>
</dbReference>
<dbReference type="InterPro" id="IPR028978">
    <property type="entry name" value="Chorismate_lyase_/UTRA_dom_sf"/>
</dbReference>
<dbReference type="SUPFAM" id="SSF64288">
    <property type="entry name" value="Chorismate lyase-like"/>
    <property type="match status" value="1"/>
</dbReference>
<dbReference type="SMART" id="SM00866">
    <property type="entry name" value="UTRA"/>
    <property type="match status" value="1"/>
</dbReference>
<dbReference type="InterPro" id="IPR050679">
    <property type="entry name" value="Bact_HTH_transcr_reg"/>
</dbReference>
<feature type="domain" description="HTH gntR-type" evidence="4">
    <location>
        <begin position="8"/>
        <end position="76"/>
    </location>
</feature>
<dbReference type="PRINTS" id="PR00035">
    <property type="entry name" value="HTHGNTR"/>
</dbReference>
<evidence type="ECO:0000256" key="3">
    <source>
        <dbReference type="ARBA" id="ARBA00023163"/>
    </source>
</evidence>
<keyword evidence="3" id="KW-0804">Transcription</keyword>
<dbReference type="Gene3D" id="3.40.1410.10">
    <property type="entry name" value="Chorismate lyase-like"/>
    <property type="match status" value="1"/>
</dbReference>
<dbReference type="EMBL" id="JANGCH010000003">
    <property type="protein sequence ID" value="MCQ5121326.1"/>
    <property type="molecule type" value="Genomic_DNA"/>
</dbReference>
<dbReference type="InterPro" id="IPR011663">
    <property type="entry name" value="UTRA"/>
</dbReference>
<keyword evidence="2" id="KW-0238">DNA-binding</keyword>
<dbReference type="SMART" id="SM00345">
    <property type="entry name" value="HTH_GNTR"/>
    <property type="match status" value="1"/>
</dbReference>
<reference evidence="5 6" key="1">
    <citation type="submission" date="2022-06" db="EMBL/GenBank/DDBJ databases">
        <title>Isolation of gut microbiota from human fecal samples.</title>
        <authorList>
            <person name="Pamer E.G."/>
            <person name="Barat B."/>
            <person name="Waligurski E."/>
            <person name="Medina S."/>
            <person name="Paddock L."/>
            <person name="Mostad J."/>
        </authorList>
    </citation>
    <scope>NUCLEOTIDE SEQUENCE [LARGE SCALE GENOMIC DNA]</scope>
    <source>
        <strain evidence="5 6">DFI.6.1</strain>
    </source>
</reference>
<dbReference type="Pfam" id="PF00392">
    <property type="entry name" value="GntR"/>
    <property type="match status" value="1"/>
</dbReference>
<evidence type="ECO:0000256" key="2">
    <source>
        <dbReference type="ARBA" id="ARBA00023125"/>
    </source>
</evidence>
<protein>
    <submittedName>
        <fullName evidence="5">GntR family transcriptional regulator</fullName>
    </submittedName>
</protein>
<organism evidence="5 6">
    <name type="scientific">Massilicoli timonensis</name>
    <dbReference type="NCBI Taxonomy" id="2015901"/>
    <lineage>
        <taxon>Bacteria</taxon>
        <taxon>Bacillati</taxon>
        <taxon>Bacillota</taxon>
        <taxon>Erysipelotrichia</taxon>
        <taxon>Erysipelotrichales</taxon>
        <taxon>Erysipelotrichaceae</taxon>
        <taxon>Massilicoli</taxon>
    </lineage>
</organism>
<dbReference type="RefSeq" id="WP_256197480.1">
    <property type="nucleotide sequence ID" value="NZ_CALVCM010000004.1"/>
</dbReference>
<dbReference type="InterPro" id="IPR000524">
    <property type="entry name" value="Tscrpt_reg_HTH_GntR"/>
</dbReference>
<dbReference type="PANTHER" id="PTHR44846">
    <property type="entry name" value="MANNOSYL-D-GLYCERATE TRANSPORT/METABOLISM SYSTEM REPRESSOR MNGR-RELATED"/>
    <property type="match status" value="1"/>
</dbReference>
<sequence length="240" mass="27701">MQETFNKVPLYCQLASKIAEQIENGTYQEGDRIPSERELCNIYHVSRMTVRLAIDELVRKGKIEKSQGKGTYVSNKSIVQSLNNVYSFSKEMEKQGKISSTQIIKREIVPADYKVAKHLGIEEGEQVVFLERLRLAENVAVMVEKAWFPYHSFAFLLNIDFTKKGLYKTLEEEYNVKINRAIETFKATELNSHECNLLHCRKNQYGLLVKRTSYCNDKTICYSTIVSKGDIFEFTVQLGQ</sequence>
<comment type="caution">
    <text evidence="5">The sequence shown here is derived from an EMBL/GenBank/DDBJ whole genome shotgun (WGS) entry which is preliminary data.</text>
</comment>
<gene>
    <name evidence="5" type="ORF">NE663_03500</name>
</gene>